<proteinExistence type="predicted"/>
<evidence type="ECO:0000313" key="2">
    <source>
        <dbReference type="Proteomes" id="UP000219573"/>
    </source>
</evidence>
<evidence type="ECO:0008006" key="3">
    <source>
        <dbReference type="Google" id="ProtNLM"/>
    </source>
</evidence>
<reference evidence="2" key="1">
    <citation type="submission" date="2017-09" db="EMBL/GenBank/DDBJ databases">
        <authorList>
            <person name="Varghese N."/>
            <person name="Submissions S."/>
        </authorList>
    </citation>
    <scope>NUCLEOTIDE SEQUENCE [LARGE SCALE GENOMIC DNA]</scope>
    <source>
        <strain evidence="2">MSL47</strain>
    </source>
</reference>
<sequence>MTKELTNLYQVGKSEAILETAKKLLKKKMNIDDIVEVTELSKEEIKRIKEQAQH</sequence>
<protein>
    <recommendedName>
        <fullName evidence="3">Transposase</fullName>
    </recommendedName>
</protein>
<dbReference type="EMBL" id="OBDZ01000039">
    <property type="protein sequence ID" value="SNY45625.1"/>
    <property type="molecule type" value="Genomic_DNA"/>
</dbReference>
<name>A0A285ICC2_9FIRM</name>
<organism evidence="1 2">
    <name type="scientific">Orenia metallireducens</name>
    <dbReference type="NCBI Taxonomy" id="1413210"/>
    <lineage>
        <taxon>Bacteria</taxon>
        <taxon>Bacillati</taxon>
        <taxon>Bacillota</taxon>
        <taxon>Clostridia</taxon>
        <taxon>Halanaerobiales</taxon>
        <taxon>Halobacteroidaceae</taxon>
        <taxon>Orenia</taxon>
    </lineage>
</organism>
<evidence type="ECO:0000313" key="1">
    <source>
        <dbReference type="EMBL" id="SNY45625.1"/>
    </source>
</evidence>
<gene>
    <name evidence="1" type="ORF">SAMN06265827_1393</name>
</gene>
<dbReference type="RefSeq" id="WP_166667972.1">
    <property type="nucleotide sequence ID" value="NZ_OBDZ01000039.1"/>
</dbReference>
<accession>A0A285ICC2</accession>
<dbReference type="Proteomes" id="UP000219573">
    <property type="component" value="Unassembled WGS sequence"/>
</dbReference>
<dbReference type="AlphaFoldDB" id="A0A285ICC2"/>
<keyword evidence="2" id="KW-1185">Reference proteome</keyword>